<dbReference type="InterPro" id="IPR009008">
    <property type="entry name" value="Val/Leu/Ile-tRNA-synth_edit"/>
</dbReference>
<evidence type="ECO:0000256" key="9">
    <source>
        <dbReference type="RuleBase" id="RU363035"/>
    </source>
</evidence>
<dbReference type="InterPro" id="IPR001412">
    <property type="entry name" value="aa-tRNA-synth_I_CS"/>
</dbReference>
<dbReference type="InterPro" id="IPR050081">
    <property type="entry name" value="Ile-tRNA_ligase"/>
</dbReference>
<dbReference type="InterPro" id="IPR033708">
    <property type="entry name" value="Anticodon_Ile_BEm"/>
</dbReference>
<keyword evidence="5 9" id="KW-0067">ATP-binding</keyword>
<dbReference type="PANTHER" id="PTHR42765">
    <property type="entry name" value="SOLEUCYL-TRNA SYNTHETASE"/>
    <property type="match status" value="1"/>
</dbReference>
<evidence type="ECO:0000256" key="8">
    <source>
        <dbReference type="ARBA" id="ARBA00032665"/>
    </source>
</evidence>
<dbReference type="Gene3D" id="3.90.740.10">
    <property type="entry name" value="Valyl/Leucyl/Isoleucyl-tRNA synthetase, editing domain"/>
    <property type="match status" value="1"/>
</dbReference>
<dbReference type="PANTHER" id="PTHR42765:SF1">
    <property type="entry name" value="ISOLEUCINE--TRNA LIGASE, MITOCHONDRIAL"/>
    <property type="match status" value="1"/>
</dbReference>
<organism evidence="12 13">
    <name type="scientific">Malassezia cuniculi</name>
    <dbReference type="NCBI Taxonomy" id="948313"/>
    <lineage>
        <taxon>Eukaryota</taxon>
        <taxon>Fungi</taxon>
        <taxon>Dikarya</taxon>
        <taxon>Basidiomycota</taxon>
        <taxon>Ustilaginomycotina</taxon>
        <taxon>Malasseziomycetes</taxon>
        <taxon>Malasseziales</taxon>
        <taxon>Malasseziaceae</taxon>
        <taxon>Malassezia</taxon>
    </lineage>
</organism>
<evidence type="ECO:0000259" key="10">
    <source>
        <dbReference type="Pfam" id="PF00133"/>
    </source>
</evidence>
<dbReference type="EMBL" id="CP119877">
    <property type="protein sequence ID" value="WFD33309.1"/>
    <property type="molecule type" value="Genomic_DNA"/>
</dbReference>
<dbReference type="InterPro" id="IPR009080">
    <property type="entry name" value="tRNAsynth_Ia_anticodon-bd"/>
</dbReference>
<sequence length="980" mass="107913">MRSVAAARRCLSTSAGRLAQKDAYRHTLRLPQTAFAQRASAVKREPLFRPATTTELYRWQRENLPVGESGEFVLHDGPPYANGGLHMGHALNKIIKDIMIRFQVLCGRRVNYVPGWDCHGLPIEIKAQGELGQTAQTASPSEIRQTARAVAAREVARQREEFTQLAIMTDWSADTTYRTMDLEYELTQLRIFAKCVERGLIYRQYRPVYWSPSSGTALAEAEIEYDDKHTSRCVYIKAELHPNEALAKAVGSDVSLVVWTTTPWSLLGNMAIAVSEEADYSVVQTAHGKLLVATDLVESLTRVATGRTDDAQGVVGPAQEVARVRGADLVGSQYRLCIADELRDIVAAPFVTTASGTGLVHIAPAHGQEDYALWRDSGRLAERGLVSPIDDEGRFVISEGSAGGAATQVLAGMEALGDGNAAMVQLVDSLGGLLGEHAYQHSYPIDWRTKKPVLTRATSQWFADLSELGGDAQRALDNVKCIPAAGRARLQGLVGCRSEWCISRQRAWGVPIPVVYDAETHEPLVTRRNVEHIISTFAAHGTLDCWWTLDTEAFVAPEYRKEGRRWTRRTDTLDVWFDSGVSWQVLAQLLGHATPTAPVADVYFEGTDQHRGWFQSSLLTRMAAEGPGAAAPYATLVTHGFVVDSAGRKMSKSLGNVVVPATIINGGDDYAPYGADVLRWWVAKADYTREIPVSALIIKHASDEVRKLRNTARFMLGALSGSKRADVKPLDQVSLGLLDRFVLHELYLLEQAARTAYANHDFAQVTRRVLEFVTTTLSSVYLDAVKDVLYAGAGSQREAAVSVIDTLLERITCMVAPVLPHLAEDINWYRDGAESDPKHADQVSSFFRRGWTPLDKRWKDDAVAAAAAELLRLRAQVYALVARCREDGLVRSEAQVDVEVLADDVHTAELAALCGVASVTVTSCSMWQSASADAAWERTSSNVRVRPARAEKCPRCWRHTRKATDELCERCDSIVSPKTF</sequence>
<comment type="similarity">
    <text evidence="1 9">Belongs to the class-I aminoacyl-tRNA synthetase family.</text>
</comment>
<dbReference type="Pfam" id="PF00133">
    <property type="entry name" value="tRNA-synt_1"/>
    <property type="match status" value="1"/>
</dbReference>
<proteinExistence type="inferred from homology"/>
<dbReference type="GO" id="GO:0005739">
    <property type="term" value="C:mitochondrion"/>
    <property type="evidence" value="ECO:0007669"/>
    <property type="project" value="TreeGrafter"/>
</dbReference>
<keyword evidence="4 9" id="KW-0547">Nucleotide-binding</keyword>
<gene>
    <name evidence="12" type="primary">ISM1</name>
    <name evidence="12" type="ORF">MCUN1_000122</name>
</gene>
<feature type="domain" description="Methionyl/Valyl/Leucyl/Isoleucyl-tRNA synthetase anticodon-binding" evidence="11">
    <location>
        <begin position="739"/>
        <end position="899"/>
    </location>
</feature>
<keyword evidence="3 9" id="KW-0436">Ligase</keyword>
<dbReference type="Pfam" id="PF08264">
    <property type="entry name" value="Anticodon_1"/>
    <property type="match status" value="1"/>
</dbReference>
<evidence type="ECO:0000256" key="1">
    <source>
        <dbReference type="ARBA" id="ARBA00005594"/>
    </source>
</evidence>
<dbReference type="GO" id="GO:0002161">
    <property type="term" value="F:aminoacyl-tRNA deacylase activity"/>
    <property type="evidence" value="ECO:0007669"/>
    <property type="project" value="InterPro"/>
</dbReference>
<dbReference type="Gene3D" id="1.10.730.20">
    <property type="match status" value="1"/>
</dbReference>
<dbReference type="PRINTS" id="PR00984">
    <property type="entry name" value="TRNASYNTHILE"/>
</dbReference>
<dbReference type="Proteomes" id="UP001219933">
    <property type="component" value="Chromosome 1"/>
</dbReference>
<name>A0AAF0ER12_9BASI</name>
<evidence type="ECO:0000256" key="6">
    <source>
        <dbReference type="ARBA" id="ARBA00022917"/>
    </source>
</evidence>
<evidence type="ECO:0000313" key="13">
    <source>
        <dbReference type="Proteomes" id="UP001219933"/>
    </source>
</evidence>
<protein>
    <recommendedName>
        <fullName evidence="2">isoleucine--tRNA ligase</fullName>
        <ecNumber evidence="2">6.1.1.5</ecNumber>
    </recommendedName>
    <alternativeName>
        <fullName evidence="8">Isoleucyl-tRNA synthetase</fullName>
    </alternativeName>
</protein>
<evidence type="ECO:0000313" key="12">
    <source>
        <dbReference type="EMBL" id="WFD33309.1"/>
    </source>
</evidence>
<dbReference type="GO" id="GO:0032543">
    <property type="term" value="P:mitochondrial translation"/>
    <property type="evidence" value="ECO:0007669"/>
    <property type="project" value="TreeGrafter"/>
</dbReference>
<dbReference type="GO" id="GO:0006428">
    <property type="term" value="P:isoleucyl-tRNA aminoacylation"/>
    <property type="evidence" value="ECO:0007669"/>
    <property type="project" value="InterPro"/>
</dbReference>
<dbReference type="GO" id="GO:0000049">
    <property type="term" value="F:tRNA binding"/>
    <property type="evidence" value="ECO:0007669"/>
    <property type="project" value="InterPro"/>
</dbReference>
<dbReference type="GO" id="GO:0005524">
    <property type="term" value="F:ATP binding"/>
    <property type="evidence" value="ECO:0007669"/>
    <property type="project" value="UniProtKB-KW"/>
</dbReference>
<dbReference type="SUPFAM" id="SSF50677">
    <property type="entry name" value="ValRS/IleRS/LeuRS editing domain"/>
    <property type="match status" value="1"/>
</dbReference>
<dbReference type="EC" id="6.1.1.5" evidence="2"/>
<dbReference type="SUPFAM" id="SSF47323">
    <property type="entry name" value="Anticodon-binding domain of a subclass of class I aminoacyl-tRNA synthetases"/>
    <property type="match status" value="1"/>
</dbReference>
<dbReference type="SUPFAM" id="SSF52374">
    <property type="entry name" value="Nucleotidylyl transferase"/>
    <property type="match status" value="1"/>
</dbReference>
<reference evidence="12" key="1">
    <citation type="submission" date="2023-03" db="EMBL/GenBank/DDBJ databases">
        <title>Mating type loci evolution in Malassezia.</title>
        <authorList>
            <person name="Coelho M.A."/>
        </authorList>
    </citation>
    <scope>NUCLEOTIDE SEQUENCE</scope>
    <source>
        <strain evidence="12">CBS 11721</strain>
    </source>
</reference>
<evidence type="ECO:0000256" key="2">
    <source>
        <dbReference type="ARBA" id="ARBA00013165"/>
    </source>
</evidence>
<dbReference type="InterPro" id="IPR013155">
    <property type="entry name" value="M/V/L/I-tRNA-synth_anticd-bd"/>
</dbReference>
<dbReference type="Gene3D" id="3.40.50.620">
    <property type="entry name" value="HUPs"/>
    <property type="match status" value="2"/>
</dbReference>
<dbReference type="CDD" id="cd07960">
    <property type="entry name" value="Anticodon_Ia_Ile_BEm"/>
    <property type="match status" value="1"/>
</dbReference>
<evidence type="ECO:0000256" key="4">
    <source>
        <dbReference type="ARBA" id="ARBA00022741"/>
    </source>
</evidence>
<dbReference type="Gene3D" id="1.10.10.830">
    <property type="entry name" value="Ile-tRNA synthetase CP2 domain-like"/>
    <property type="match status" value="1"/>
</dbReference>
<keyword evidence="6 9" id="KW-0648">Protein biosynthesis</keyword>
<accession>A0AAF0ER12</accession>
<dbReference type="InterPro" id="IPR002300">
    <property type="entry name" value="aa-tRNA-synth_Ia"/>
</dbReference>
<evidence type="ECO:0000256" key="5">
    <source>
        <dbReference type="ARBA" id="ARBA00022840"/>
    </source>
</evidence>
<keyword evidence="13" id="KW-1185">Reference proteome</keyword>
<dbReference type="NCBIfam" id="TIGR00392">
    <property type="entry name" value="ileS"/>
    <property type="match status" value="1"/>
</dbReference>
<evidence type="ECO:0000256" key="7">
    <source>
        <dbReference type="ARBA" id="ARBA00023146"/>
    </source>
</evidence>
<dbReference type="PROSITE" id="PS00178">
    <property type="entry name" value="AA_TRNA_LIGASE_I"/>
    <property type="match status" value="1"/>
</dbReference>
<keyword evidence="7 9" id="KW-0030">Aminoacyl-tRNA synthetase</keyword>
<feature type="domain" description="Aminoacyl-tRNA synthetase class Ia" evidence="10">
    <location>
        <begin position="68"/>
        <end position="693"/>
    </location>
</feature>
<dbReference type="InterPro" id="IPR014729">
    <property type="entry name" value="Rossmann-like_a/b/a_fold"/>
</dbReference>
<evidence type="ECO:0000259" key="11">
    <source>
        <dbReference type="Pfam" id="PF08264"/>
    </source>
</evidence>
<dbReference type="GO" id="GO:0004822">
    <property type="term" value="F:isoleucine-tRNA ligase activity"/>
    <property type="evidence" value="ECO:0007669"/>
    <property type="project" value="UniProtKB-EC"/>
</dbReference>
<evidence type="ECO:0000256" key="3">
    <source>
        <dbReference type="ARBA" id="ARBA00022598"/>
    </source>
</evidence>
<dbReference type="AlphaFoldDB" id="A0AAF0ER12"/>
<dbReference type="InterPro" id="IPR002301">
    <property type="entry name" value="Ile-tRNA-ligase"/>
</dbReference>